<dbReference type="Pfam" id="PF01554">
    <property type="entry name" value="MatE"/>
    <property type="match status" value="2"/>
</dbReference>
<dbReference type="PIRSF" id="PIRSF006603">
    <property type="entry name" value="DinF"/>
    <property type="match status" value="1"/>
</dbReference>
<evidence type="ECO:0000256" key="7">
    <source>
        <dbReference type="ARBA" id="ARBA00022989"/>
    </source>
</evidence>
<sequence length="441" mass="49001">METTFSQETSLKEFFKFVLPPILSMLFLSLYTIMDGIFVSHKVGSDALASINIVLPMINLLCGIGVMFATGGSALISISLGEKNLNEANNRFTLILLFSLIIGVMFSTLGLVFNERIFSLLGATETLMIYCKSYGIIILLCAPFYILKMVFEYFTRVDGAFNFSLLASLLGGLIDLILNYVFIFQLNFGIKGAALSTLIGAAFSTILCALYFISKKSTLKYVKPSLDLRLLKDTIYNGSSEMVTQLSAAITTLFFNYIALKYAGENGVAAITIILFIQFVMTSVYLGHIAGVSPVISFNYGAENSIKIKEYHTYSKVFVMISSIIIFILCFAFSPFIVKIFISETNIVYTLTLNGLRIFAFSFLATGLNIYTSGLFTALSNGKTSALLSFSRTFIFCIIGFLLLPNFFKLNGLWLVVPFAEFSSLFVSLFFLKRNKKVYLY</sequence>
<keyword evidence="7 10" id="KW-1133">Transmembrane helix</keyword>
<evidence type="ECO:0000256" key="8">
    <source>
        <dbReference type="ARBA" id="ARBA00023136"/>
    </source>
</evidence>
<comment type="subcellular location">
    <subcellularLocation>
        <location evidence="1">Cell membrane</location>
        <topology evidence="1">Multi-pass membrane protein</topology>
    </subcellularLocation>
</comment>
<keyword evidence="4" id="KW-0813">Transport</keyword>
<dbReference type="RefSeq" id="WP_250857897.1">
    <property type="nucleotide sequence ID" value="NZ_JAGSOJ010000001.1"/>
</dbReference>
<dbReference type="InterPro" id="IPR051327">
    <property type="entry name" value="MATE_MepA_subfamily"/>
</dbReference>
<dbReference type="CDD" id="cd13143">
    <property type="entry name" value="MATE_MepA_like"/>
    <property type="match status" value="1"/>
</dbReference>
<proteinExistence type="inferred from homology"/>
<dbReference type="InterPro" id="IPR002528">
    <property type="entry name" value="MATE_fam"/>
</dbReference>
<accession>A0A9J6NWZ2</accession>
<feature type="transmembrane region" description="Helical" evidence="10">
    <location>
        <begin position="234"/>
        <end position="258"/>
    </location>
</feature>
<dbReference type="InterPro" id="IPR045070">
    <property type="entry name" value="MATE_MepA-like"/>
</dbReference>
<evidence type="ECO:0000256" key="4">
    <source>
        <dbReference type="ARBA" id="ARBA00022448"/>
    </source>
</evidence>
<feature type="transmembrane region" description="Helical" evidence="10">
    <location>
        <begin position="163"/>
        <end position="186"/>
    </location>
</feature>
<evidence type="ECO:0000256" key="10">
    <source>
        <dbReference type="SAM" id="Phobius"/>
    </source>
</evidence>
<dbReference type="GO" id="GO:0015297">
    <property type="term" value="F:antiporter activity"/>
    <property type="evidence" value="ECO:0007669"/>
    <property type="project" value="InterPro"/>
</dbReference>
<reference evidence="11" key="2">
    <citation type="submission" date="2021-04" db="EMBL/GenBank/DDBJ databases">
        <authorList>
            <person name="Dong X."/>
        </authorList>
    </citation>
    <scope>NUCLEOTIDE SEQUENCE</scope>
    <source>
        <strain evidence="11">ZWT</strain>
    </source>
</reference>
<dbReference type="GO" id="GO:0042910">
    <property type="term" value="F:xenobiotic transmembrane transporter activity"/>
    <property type="evidence" value="ECO:0007669"/>
    <property type="project" value="InterPro"/>
</dbReference>
<organism evidence="11 12">
    <name type="scientific">Oceanirhabdus seepicola</name>
    <dbReference type="NCBI Taxonomy" id="2828781"/>
    <lineage>
        <taxon>Bacteria</taxon>
        <taxon>Bacillati</taxon>
        <taxon>Bacillota</taxon>
        <taxon>Clostridia</taxon>
        <taxon>Eubacteriales</taxon>
        <taxon>Clostridiaceae</taxon>
        <taxon>Oceanirhabdus</taxon>
    </lineage>
</organism>
<evidence type="ECO:0000256" key="1">
    <source>
        <dbReference type="ARBA" id="ARBA00004651"/>
    </source>
</evidence>
<dbReference type="PANTHER" id="PTHR43823:SF3">
    <property type="entry name" value="MULTIDRUG EXPORT PROTEIN MEPA"/>
    <property type="match status" value="1"/>
</dbReference>
<keyword evidence="5" id="KW-1003">Cell membrane</keyword>
<feature type="transmembrane region" description="Helical" evidence="10">
    <location>
        <begin position="413"/>
        <end position="432"/>
    </location>
</feature>
<keyword evidence="6 10" id="KW-0812">Transmembrane</keyword>
<comment type="similarity">
    <text evidence="2">Belongs to the multi antimicrobial extrusion (MATE) (TC 2.A.66.1) family. MepA subfamily.</text>
</comment>
<dbReference type="GO" id="GO:0005886">
    <property type="term" value="C:plasma membrane"/>
    <property type="evidence" value="ECO:0007669"/>
    <property type="project" value="UniProtKB-SubCell"/>
</dbReference>
<feature type="transmembrane region" description="Helical" evidence="10">
    <location>
        <begin position="14"/>
        <end position="33"/>
    </location>
</feature>
<protein>
    <recommendedName>
        <fullName evidence="3">Multidrug export protein MepA</fullName>
    </recommendedName>
</protein>
<dbReference type="EMBL" id="JAGSOJ010000001">
    <property type="protein sequence ID" value="MCM1989031.1"/>
    <property type="molecule type" value="Genomic_DNA"/>
</dbReference>
<keyword evidence="12" id="KW-1185">Reference proteome</keyword>
<evidence type="ECO:0000313" key="11">
    <source>
        <dbReference type="EMBL" id="MCM1989031.1"/>
    </source>
</evidence>
<feature type="transmembrane region" description="Helical" evidence="10">
    <location>
        <begin position="317"/>
        <end position="338"/>
    </location>
</feature>
<dbReference type="PANTHER" id="PTHR43823">
    <property type="entry name" value="SPORULATION PROTEIN YKVU"/>
    <property type="match status" value="1"/>
</dbReference>
<feature type="transmembrane region" description="Helical" evidence="10">
    <location>
        <begin position="92"/>
        <end position="113"/>
    </location>
</feature>
<keyword evidence="8 10" id="KW-0472">Membrane</keyword>
<evidence type="ECO:0000256" key="3">
    <source>
        <dbReference type="ARBA" id="ARBA00022106"/>
    </source>
</evidence>
<name>A0A9J6NWZ2_9CLOT</name>
<feature type="transmembrane region" description="Helical" evidence="10">
    <location>
        <begin position="270"/>
        <end position="296"/>
    </location>
</feature>
<feature type="transmembrane region" description="Helical" evidence="10">
    <location>
        <begin position="358"/>
        <end position="379"/>
    </location>
</feature>
<dbReference type="Proteomes" id="UP001056429">
    <property type="component" value="Unassembled WGS sequence"/>
</dbReference>
<dbReference type="GO" id="GO:0046677">
    <property type="term" value="P:response to antibiotic"/>
    <property type="evidence" value="ECO:0007669"/>
    <property type="project" value="UniProtKB-KW"/>
</dbReference>
<dbReference type="InterPro" id="IPR048279">
    <property type="entry name" value="MdtK-like"/>
</dbReference>
<feature type="transmembrane region" description="Helical" evidence="10">
    <location>
        <begin position="53"/>
        <end position="80"/>
    </location>
</feature>
<feature type="transmembrane region" description="Helical" evidence="10">
    <location>
        <begin position="386"/>
        <end position="407"/>
    </location>
</feature>
<evidence type="ECO:0000256" key="2">
    <source>
        <dbReference type="ARBA" id="ARBA00008417"/>
    </source>
</evidence>
<reference evidence="11" key="1">
    <citation type="journal article" date="2021" name="mSystems">
        <title>Bacteria and Archaea Synergistically Convert Glycine Betaine to Biogenic Methane in the Formosa Cold Seep of the South China Sea.</title>
        <authorList>
            <person name="Li L."/>
            <person name="Zhang W."/>
            <person name="Zhang S."/>
            <person name="Song L."/>
            <person name="Sun Q."/>
            <person name="Zhang H."/>
            <person name="Xiang H."/>
            <person name="Dong X."/>
        </authorList>
    </citation>
    <scope>NUCLEOTIDE SEQUENCE</scope>
    <source>
        <strain evidence="11">ZWT</strain>
    </source>
</reference>
<feature type="transmembrane region" description="Helical" evidence="10">
    <location>
        <begin position="133"/>
        <end position="151"/>
    </location>
</feature>
<keyword evidence="9" id="KW-0046">Antibiotic resistance</keyword>
<evidence type="ECO:0000313" key="12">
    <source>
        <dbReference type="Proteomes" id="UP001056429"/>
    </source>
</evidence>
<comment type="caution">
    <text evidence="11">The sequence shown here is derived from an EMBL/GenBank/DDBJ whole genome shotgun (WGS) entry which is preliminary data.</text>
</comment>
<evidence type="ECO:0000256" key="5">
    <source>
        <dbReference type="ARBA" id="ARBA00022475"/>
    </source>
</evidence>
<dbReference type="AlphaFoldDB" id="A0A9J6NWZ2"/>
<gene>
    <name evidence="11" type="ORF">KDK92_04700</name>
</gene>
<evidence type="ECO:0000256" key="6">
    <source>
        <dbReference type="ARBA" id="ARBA00022692"/>
    </source>
</evidence>
<evidence type="ECO:0000256" key="9">
    <source>
        <dbReference type="ARBA" id="ARBA00023251"/>
    </source>
</evidence>
<feature type="transmembrane region" description="Helical" evidence="10">
    <location>
        <begin position="192"/>
        <end position="213"/>
    </location>
</feature>